<dbReference type="InterPro" id="IPR027417">
    <property type="entry name" value="P-loop_NTPase"/>
</dbReference>
<gene>
    <name evidence="11 15" type="primary">radA</name>
    <name evidence="15" type="ORF">WKV44_02140</name>
</gene>
<dbReference type="Proteomes" id="UP001466331">
    <property type="component" value="Unassembled WGS sequence"/>
</dbReference>
<keyword evidence="6 13" id="KW-0862">Zinc</keyword>
<name>A0ABU9UBH5_9SPIR</name>
<evidence type="ECO:0000313" key="15">
    <source>
        <dbReference type="EMBL" id="MEM5947335.1"/>
    </source>
</evidence>
<keyword evidence="9 11" id="KW-0238">DNA-binding</keyword>
<evidence type="ECO:0000256" key="6">
    <source>
        <dbReference type="ARBA" id="ARBA00022833"/>
    </source>
</evidence>
<keyword evidence="2 11" id="KW-0547">Nucleotide-binding</keyword>
<evidence type="ECO:0000256" key="12">
    <source>
        <dbReference type="NCBIfam" id="TIGR00416"/>
    </source>
</evidence>
<keyword evidence="7 11" id="KW-0067">ATP-binding</keyword>
<evidence type="ECO:0000256" key="4">
    <source>
        <dbReference type="ARBA" id="ARBA00022771"/>
    </source>
</evidence>
<accession>A0ABU9UBH5</accession>
<keyword evidence="8 11" id="KW-0346">Stress response</keyword>
<keyword evidence="4 13" id="KW-0863">Zinc-finger</keyword>
<evidence type="ECO:0000256" key="11">
    <source>
        <dbReference type="HAMAP-Rule" id="MF_01498"/>
    </source>
</evidence>
<dbReference type="Pfam" id="PF18073">
    <property type="entry name" value="Zn_ribbon_LapB"/>
    <property type="match status" value="1"/>
</dbReference>
<dbReference type="Pfam" id="PF13481">
    <property type="entry name" value="AAA_25"/>
    <property type="match status" value="1"/>
</dbReference>
<dbReference type="Pfam" id="PF13541">
    <property type="entry name" value="ChlI"/>
    <property type="match status" value="1"/>
</dbReference>
<organism evidence="15 16">
    <name type="scientific">Rarispira pelagica</name>
    <dbReference type="NCBI Taxonomy" id="3141764"/>
    <lineage>
        <taxon>Bacteria</taxon>
        <taxon>Pseudomonadati</taxon>
        <taxon>Spirochaetota</taxon>
        <taxon>Spirochaetia</taxon>
        <taxon>Winmispirales</taxon>
        <taxon>Winmispiraceae</taxon>
        <taxon>Rarispira</taxon>
    </lineage>
</organism>
<dbReference type="SUPFAM" id="SSF54211">
    <property type="entry name" value="Ribosomal protein S5 domain 2-like"/>
    <property type="match status" value="1"/>
</dbReference>
<comment type="caution">
    <text evidence="15">The sequence shown here is derived from an EMBL/GenBank/DDBJ whole genome shotgun (WGS) entry which is preliminary data.</text>
</comment>
<evidence type="ECO:0000256" key="8">
    <source>
        <dbReference type="ARBA" id="ARBA00023016"/>
    </source>
</evidence>
<reference evidence="15 16" key="1">
    <citation type="submission" date="2024-03" db="EMBL/GenBank/DDBJ databases">
        <title>Ignisphaera cupida sp. nov., a hyperthermophilic hydrolytic archaeon from a hot spring of Kamchatka, and proposal of Ignisphaeraceae fam. nov.</title>
        <authorList>
            <person name="Podosokorskaya O.A."/>
            <person name="Elcheninov A.G."/>
            <person name="Maltseva A.I."/>
            <person name="Zayulina K.S."/>
            <person name="Novikov A."/>
            <person name="Merkel A.Y."/>
        </authorList>
    </citation>
    <scope>NUCLEOTIDE SEQUENCE [LARGE SCALE GENOMIC DNA]</scope>
    <source>
        <strain evidence="15 16">38H-sp</strain>
    </source>
</reference>
<dbReference type="InterPro" id="IPR020568">
    <property type="entry name" value="Ribosomal_Su5_D2-typ_SF"/>
</dbReference>
<keyword evidence="10 11" id="KW-0234">DNA repair</keyword>
<dbReference type="NCBIfam" id="TIGR00416">
    <property type="entry name" value="sms"/>
    <property type="match status" value="1"/>
</dbReference>
<comment type="domain">
    <text evidence="11">The middle region has homology to RecA with ATPase motifs including the RadA KNRFG motif, while the C-terminus is homologous to Lon protease.</text>
</comment>
<feature type="short sequence motif" description="RadA KNRFG motif" evidence="11">
    <location>
        <begin position="252"/>
        <end position="256"/>
    </location>
</feature>
<dbReference type="PANTHER" id="PTHR32472">
    <property type="entry name" value="DNA REPAIR PROTEIN RADA"/>
    <property type="match status" value="1"/>
</dbReference>
<keyword evidence="1 11" id="KW-0479">Metal-binding</keyword>
<evidence type="ECO:0000256" key="13">
    <source>
        <dbReference type="RuleBase" id="RU003555"/>
    </source>
</evidence>
<comment type="similarity">
    <text evidence="11 13">Belongs to the RecA family. RadA subfamily.</text>
</comment>
<protein>
    <recommendedName>
        <fullName evidence="11 12">DNA repair protein RadA</fullName>
    </recommendedName>
</protein>
<evidence type="ECO:0000313" key="16">
    <source>
        <dbReference type="Proteomes" id="UP001466331"/>
    </source>
</evidence>
<evidence type="ECO:0000256" key="9">
    <source>
        <dbReference type="ARBA" id="ARBA00023125"/>
    </source>
</evidence>
<evidence type="ECO:0000256" key="10">
    <source>
        <dbReference type="ARBA" id="ARBA00023204"/>
    </source>
</evidence>
<dbReference type="PANTHER" id="PTHR32472:SF10">
    <property type="entry name" value="DNA REPAIR PROTEIN RADA-LIKE PROTEIN"/>
    <property type="match status" value="1"/>
</dbReference>
<evidence type="ECO:0000259" key="14">
    <source>
        <dbReference type="PROSITE" id="PS50162"/>
    </source>
</evidence>
<feature type="region of interest" description="Lon-protease-like" evidence="11">
    <location>
        <begin position="352"/>
        <end position="455"/>
    </location>
</feature>
<dbReference type="Gene3D" id="3.40.50.300">
    <property type="entry name" value="P-loop containing nucleotide triphosphate hydrolases"/>
    <property type="match status" value="1"/>
</dbReference>
<dbReference type="SMART" id="SM00382">
    <property type="entry name" value="AAA"/>
    <property type="match status" value="1"/>
</dbReference>
<dbReference type="PRINTS" id="PR01874">
    <property type="entry name" value="DNAREPAIRADA"/>
</dbReference>
<proteinExistence type="inferred from homology"/>
<evidence type="ECO:0000256" key="7">
    <source>
        <dbReference type="ARBA" id="ARBA00022840"/>
    </source>
</evidence>
<dbReference type="Gene3D" id="3.30.230.10">
    <property type="match status" value="1"/>
</dbReference>
<dbReference type="InterPro" id="IPR041166">
    <property type="entry name" value="Rubredoxin_2"/>
</dbReference>
<dbReference type="InterPro" id="IPR004504">
    <property type="entry name" value="DNA_repair_RadA"/>
</dbReference>
<keyword evidence="3 11" id="KW-0227">DNA damage</keyword>
<dbReference type="SUPFAM" id="SSF52540">
    <property type="entry name" value="P-loop containing nucleoside triphosphate hydrolases"/>
    <property type="match status" value="1"/>
</dbReference>
<dbReference type="InterPro" id="IPR003593">
    <property type="entry name" value="AAA+_ATPase"/>
</dbReference>
<sequence length="455" mass="49437">MSAKKTASVYYTCSECGASSPKWLGKCPDCGTWNSMIENQSPAPASYDKKKHIHKSELITIDNIPLEEQGRISTGISELDRVLGGGMVPGSSILIGGEPGIGKSTLMLQAASKISQQHKTTYIAGEESPGQIASRAKRIGAISGKLTLTTQTTVEELEQVLRKHKTRILVVDSIQMLHSPQAGNTPGTINQLKYCTYELSQWAKENNCIAFFIAHLTKEGSIAGPRQVEHMVDTVLYFENTEHNLRILRSSKNRFGSIDELGIFSMSAGGLEEVREISNLFLVNRAGELPPGVAVAPVEEGTRTFLVEIQALTVPSKTGLSRVYSGSIDPRQVSRVAAVLEKHIGLQFSSQDIYVNIAGGLRIKEVAIELPLAMALYSARTGINLPQSLAITGELSLAGEVRSIKNLSRRIKTARELGIKNIISPPAEQEKIAENFTPVRTIKEAISTIFGNKNN</sequence>
<dbReference type="InterPro" id="IPR014721">
    <property type="entry name" value="Ribsml_uS5_D2-typ_fold_subgr"/>
</dbReference>
<comment type="function">
    <text evidence="11">Plays a role in repairing double-strand DNA breaks, probably involving stabilizing or processing branched DNA or blocked replication forks.</text>
</comment>
<evidence type="ECO:0000256" key="2">
    <source>
        <dbReference type="ARBA" id="ARBA00022741"/>
    </source>
</evidence>
<feature type="domain" description="RecA family profile 1" evidence="14">
    <location>
        <begin position="68"/>
        <end position="216"/>
    </location>
</feature>
<feature type="binding site" evidence="11">
    <location>
        <begin position="97"/>
        <end position="104"/>
    </location>
    <ligand>
        <name>ATP</name>
        <dbReference type="ChEBI" id="CHEBI:30616"/>
    </ligand>
</feature>
<comment type="function">
    <text evidence="13">DNA-dependent ATPase involved in processing of recombination intermediates, plays a role in repairing DNA breaks. Stimulates the branch migration of RecA-mediated strand transfer reactions, allowing the 3' invading strand to extend heteroduplex DNA faster. Binds ssDNA in the presence of ADP but not other nucleotides, has ATPase activity that is stimulated by ssDNA and various branched DNA structures, but inhibited by SSB. Does not have RecA's homology-searching function.</text>
</comment>
<evidence type="ECO:0000256" key="3">
    <source>
        <dbReference type="ARBA" id="ARBA00022763"/>
    </source>
</evidence>
<dbReference type="EMBL" id="JBCHKQ010000001">
    <property type="protein sequence ID" value="MEM5947335.1"/>
    <property type="molecule type" value="Genomic_DNA"/>
</dbReference>
<dbReference type="CDD" id="cd01121">
    <property type="entry name" value="RadA_SMS_N"/>
    <property type="match status" value="1"/>
</dbReference>
<keyword evidence="5" id="KW-0378">Hydrolase</keyword>
<dbReference type="InterPro" id="IPR020588">
    <property type="entry name" value="RecA_ATP-bd"/>
</dbReference>
<dbReference type="RefSeq" id="WP_420068784.1">
    <property type="nucleotide sequence ID" value="NZ_JBCHKQ010000001.1"/>
</dbReference>
<dbReference type="HAMAP" id="MF_01498">
    <property type="entry name" value="RadA_bact"/>
    <property type="match status" value="1"/>
</dbReference>
<evidence type="ECO:0000256" key="1">
    <source>
        <dbReference type="ARBA" id="ARBA00022723"/>
    </source>
</evidence>
<dbReference type="PROSITE" id="PS50162">
    <property type="entry name" value="RECA_2"/>
    <property type="match status" value="1"/>
</dbReference>
<keyword evidence="16" id="KW-1185">Reference proteome</keyword>
<evidence type="ECO:0000256" key="5">
    <source>
        <dbReference type="ARBA" id="ARBA00022801"/>
    </source>
</evidence>